<evidence type="ECO:0000313" key="3">
    <source>
        <dbReference type="Proteomes" id="UP000198748"/>
    </source>
</evidence>
<protein>
    <recommendedName>
        <fullName evidence="4">FecR family protein</fullName>
    </recommendedName>
</protein>
<keyword evidence="1" id="KW-1133">Transmembrane helix</keyword>
<evidence type="ECO:0000313" key="2">
    <source>
        <dbReference type="EMBL" id="SDG22696.1"/>
    </source>
</evidence>
<name>A0A1G7SHZ8_9BACT</name>
<reference evidence="3" key="1">
    <citation type="submission" date="2016-10" db="EMBL/GenBank/DDBJ databases">
        <authorList>
            <person name="Varghese N."/>
            <person name="Submissions S."/>
        </authorList>
    </citation>
    <scope>NUCLEOTIDE SEQUENCE [LARGE SCALE GENOMIC DNA]</scope>
    <source>
        <strain evidence="3">DSM 25329</strain>
    </source>
</reference>
<dbReference type="Proteomes" id="UP000198748">
    <property type="component" value="Unassembled WGS sequence"/>
</dbReference>
<keyword evidence="3" id="KW-1185">Reference proteome</keyword>
<dbReference type="EMBL" id="FNAN01000016">
    <property type="protein sequence ID" value="SDG22696.1"/>
    <property type="molecule type" value="Genomic_DNA"/>
</dbReference>
<sequence>MDEDLLDKYFAGKCTPEEAARVKRWLDRPVPGEERLLRNSWKNIHRHMRTAAVRPLRPWVAYAAAASVALLVTFGLAGRMLSQHFEIQNTSRHYDAFDASGLQLRLPPQASARVDLGLVSQRADLVFCGDVRIHNTSGNDVAINLNLNCANGNPHNRPTSFTVRKDRKYLAFQYHFKSDEVVVVEEDRLFDLPLPLQQKALKALEI</sequence>
<evidence type="ECO:0008006" key="4">
    <source>
        <dbReference type="Google" id="ProtNLM"/>
    </source>
</evidence>
<dbReference type="AlphaFoldDB" id="A0A1G7SHZ8"/>
<organism evidence="2 3">
    <name type="scientific">Dyadobacter soli</name>
    <dbReference type="NCBI Taxonomy" id="659014"/>
    <lineage>
        <taxon>Bacteria</taxon>
        <taxon>Pseudomonadati</taxon>
        <taxon>Bacteroidota</taxon>
        <taxon>Cytophagia</taxon>
        <taxon>Cytophagales</taxon>
        <taxon>Spirosomataceae</taxon>
        <taxon>Dyadobacter</taxon>
    </lineage>
</organism>
<dbReference type="STRING" id="659014.SAMN04487996_116115"/>
<keyword evidence="1" id="KW-0472">Membrane</keyword>
<proteinExistence type="predicted"/>
<dbReference type="RefSeq" id="WP_090155671.1">
    <property type="nucleotide sequence ID" value="NZ_FNAN01000016.1"/>
</dbReference>
<accession>A0A1G7SHZ8</accession>
<gene>
    <name evidence="2" type="ORF">SAMN04487996_116115</name>
</gene>
<keyword evidence="1" id="KW-0812">Transmembrane</keyword>
<feature type="transmembrane region" description="Helical" evidence="1">
    <location>
        <begin position="59"/>
        <end position="78"/>
    </location>
</feature>
<dbReference type="OrthoDB" id="1345370at2"/>
<evidence type="ECO:0000256" key="1">
    <source>
        <dbReference type="SAM" id="Phobius"/>
    </source>
</evidence>